<organism evidence="1 2">
    <name type="scientific">Lucilia cuprina</name>
    <name type="common">Green bottle fly</name>
    <name type="synonym">Australian sheep blowfly</name>
    <dbReference type="NCBI Taxonomy" id="7375"/>
    <lineage>
        <taxon>Eukaryota</taxon>
        <taxon>Metazoa</taxon>
        <taxon>Ecdysozoa</taxon>
        <taxon>Arthropoda</taxon>
        <taxon>Hexapoda</taxon>
        <taxon>Insecta</taxon>
        <taxon>Pterygota</taxon>
        <taxon>Neoptera</taxon>
        <taxon>Endopterygota</taxon>
        <taxon>Diptera</taxon>
        <taxon>Brachycera</taxon>
        <taxon>Muscomorpha</taxon>
        <taxon>Oestroidea</taxon>
        <taxon>Calliphoridae</taxon>
        <taxon>Luciliinae</taxon>
        <taxon>Lucilia</taxon>
    </lineage>
</organism>
<evidence type="ECO:0000313" key="1">
    <source>
        <dbReference type="EMBL" id="KNC27423.1"/>
    </source>
</evidence>
<proteinExistence type="predicted"/>
<reference evidence="1 2" key="1">
    <citation type="journal article" date="2015" name="Nat. Commun.">
        <title>Lucilia cuprina genome unlocks parasitic fly biology to underpin future interventions.</title>
        <authorList>
            <person name="Anstead C.A."/>
            <person name="Korhonen P.K."/>
            <person name="Young N.D."/>
            <person name="Hall R.S."/>
            <person name="Jex A.R."/>
            <person name="Murali S.C."/>
            <person name="Hughes D.S."/>
            <person name="Lee S.F."/>
            <person name="Perry T."/>
            <person name="Stroehlein A.J."/>
            <person name="Ansell B.R."/>
            <person name="Breugelmans B."/>
            <person name="Hofmann A."/>
            <person name="Qu J."/>
            <person name="Dugan S."/>
            <person name="Lee S.L."/>
            <person name="Chao H."/>
            <person name="Dinh H."/>
            <person name="Han Y."/>
            <person name="Doddapaneni H.V."/>
            <person name="Worley K.C."/>
            <person name="Muzny D.M."/>
            <person name="Ioannidis P."/>
            <person name="Waterhouse R.M."/>
            <person name="Zdobnov E.M."/>
            <person name="James P.J."/>
            <person name="Bagnall N.H."/>
            <person name="Kotze A.C."/>
            <person name="Gibbs R.A."/>
            <person name="Richards S."/>
            <person name="Batterham P."/>
            <person name="Gasser R.B."/>
        </authorList>
    </citation>
    <scope>NUCLEOTIDE SEQUENCE [LARGE SCALE GENOMIC DNA]</scope>
    <source>
        <strain evidence="1 2">LS</strain>
        <tissue evidence="1">Full body</tissue>
    </source>
</reference>
<evidence type="ECO:0000313" key="2">
    <source>
        <dbReference type="Proteomes" id="UP000037069"/>
    </source>
</evidence>
<dbReference type="OrthoDB" id="8030174at2759"/>
<protein>
    <submittedName>
        <fullName evidence="1">Uncharacterized protein</fullName>
    </submittedName>
</protein>
<dbReference type="Proteomes" id="UP000037069">
    <property type="component" value="Unassembled WGS sequence"/>
</dbReference>
<name>A0A0L0C4X5_LUCCU</name>
<accession>A0A0L0C4X5</accession>
<gene>
    <name evidence="1" type="ORF">FF38_06536</name>
</gene>
<dbReference type="AlphaFoldDB" id="A0A0L0C4X5"/>
<comment type="caution">
    <text evidence="1">The sequence shown here is derived from an EMBL/GenBank/DDBJ whole genome shotgun (WGS) entry which is preliminary data.</text>
</comment>
<keyword evidence="2" id="KW-1185">Reference proteome</keyword>
<dbReference type="EMBL" id="JRES01000902">
    <property type="protein sequence ID" value="KNC27423.1"/>
    <property type="molecule type" value="Genomic_DNA"/>
</dbReference>
<sequence>MEVIFNHQIHHQRDVIGTIGRARRKWRQLYHWFPEQQRILYKEMDRIYKETREKYDKDAFMIYSQERRLNKRIIKNVHQHVHDKEDYQKFACLKPILDKYNRFPLLYYYEECGKPGFCQQQKNAVM</sequence>